<evidence type="ECO:0000313" key="3">
    <source>
        <dbReference type="Proteomes" id="UP000199113"/>
    </source>
</evidence>
<dbReference type="AlphaFoldDB" id="A0A1I0WDM2"/>
<gene>
    <name evidence="2" type="ORF">SAMN05192575_101930</name>
</gene>
<proteinExistence type="predicted"/>
<feature type="region of interest" description="Disordered" evidence="1">
    <location>
        <begin position="216"/>
        <end position="245"/>
    </location>
</feature>
<evidence type="ECO:0000256" key="1">
    <source>
        <dbReference type="SAM" id="MobiDB-lite"/>
    </source>
</evidence>
<reference evidence="2" key="1">
    <citation type="submission" date="2016-10" db="EMBL/GenBank/DDBJ databases">
        <authorList>
            <person name="de Groot N.N."/>
        </authorList>
    </citation>
    <scope>NUCLEOTIDE SEQUENCE [LARGE SCALE GENOMIC DNA]</scope>
    <source>
        <strain evidence="2">CGMCC 1.10697</strain>
    </source>
</reference>
<name>A0A1I0WDM2_9ACTN</name>
<dbReference type="STRING" id="748909.SAMN05192575_101930"/>
<evidence type="ECO:0000313" key="2">
    <source>
        <dbReference type="EMBL" id="SFA86849.1"/>
    </source>
</evidence>
<sequence>MAADRSTVTEAVRAARGGAAQQGALGNVAHDGALCTQRHASRRESYSFAEHSVNVHEVWPESTNFRGPTPSSNYVRPVSERKPPPRGLILGAPSVFGHQVDVSWKQPGTLDELVLLRHAEIQHEFAFRVRTRLRKRGVGQRQFVGATAGHAADDNWFPLDHFGRGLNGTSWFTFDQMLRIEQHTGPILVRLRFPRTVLTNPALIGSVPYADSVDPEVYREVHGRPHPQAESNSEPGPSAVPQSRA</sequence>
<dbReference type="Proteomes" id="UP000199113">
    <property type="component" value="Unassembled WGS sequence"/>
</dbReference>
<feature type="compositionally biased region" description="Polar residues" evidence="1">
    <location>
        <begin position="229"/>
        <end position="245"/>
    </location>
</feature>
<accession>A0A1I0WDM2</accession>
<protein>
    <submittedName>
        <fullName evidence="2">Uncharacterized protein</fullName>
    </submittedName>
</protein>
<dbReference type="EMBL" id="FOKC01000001">
    <property type="protein sequence ID" value="SFA86849.1"/>
    <property type="molecule type" value="Genomic_DNA"/>
</dbReference>
<organism evidence="2 3">
    <name type="scientific">Nocardioides alpinus</name>
    <dbReference type="NCBI Taxonomy" id="748909"/>
    <lineage>
        <taxon>Bacteria</taxon>
        <taxon>Bacillati</taxon>
        <taxon>Actinomycetota</taxon>
        <taxon>Actinomycetes</taxon>
        <taxon>Propionibacteriales</taxon>
        <taxon>Nocardioidaceae</taxon>
        <taxon>Nocardioides</taxon>
    </lineage>
</organism>